<dbReference type="InterPro" id="IPR045053">
    <property type="entry name" value="MAN-like"/>
</dbReference>
<keyword evidence="12" id="KW-1185">Reference proteome</keyword>
<dbReference type="GO" id="GO:0046355">
    <property type="term" value="P:mannan catabolic process"/>
    <property type="evidence" value="ECO:0007669"/>
    <property type="project" value="UniProtKB-ARBA"/>
</dbReference>
<evidence type="ECO:0000256" key="2">
    <source>
        <dbReference type="ARBA" id="ARBA00004613"/>
    </source>
</evidence>
<comment type="subcellular location">
    <subcellularLocation>
        <location evidence="2">Secreted</location>
    </subcellularLocation>
</comment>
<dbReference type="Gene3D" id="3.20.20.80">
    <property type="entry name" value="Glycosidases"/>
    <property type="match status" value="1"/>
</dbReference>
<gene>
    <name evidence="11" type="ORF">B0A48_18729</name>
</gene>
<keyword evidence="8" id="KW-0326">Glycosidase</keyword>
<dbReference type="STRING" id="1507870.A0A1V8S7T4"/>
<dbReference type="EC" id="3.2.1.78" evidence="4"/>
<evidence type="ECO:0000256" key="7">
    <source>
        <dbReference type="ARBA" id="ARBA00022801"/>
    </source>
</evidence>
<evidence type="ECO:0000259" key="10">
    <source>
        <dbReference type="Pfam" id="PF26410"/>
    </source>
</evidence>
<dbReference type="Proteomes" id="UP000192596">
    <property type="component" value="Unassembled WGS sequence"/>
</dbReference>
<keyword evidence="7" id="KW-0378">Hydrolase</keyword>
<dbReference type="PANTHER" id="PTHR31451">
    <property type="match status" value="1"/>
</dbReference>
<dbReference type="FunFam" id="3.20.20.80:FF:000076">
    <property type="entry name" value="Mannan endo-1,4-beta-mannosidase A"/>
    <property type="match status" value="1"/>
</dbReference>
<evidence type="ECO:0000256" key="4">
    <source>
        <dbReference type="ARBA" id="ARBA00012706"/>
    </source>
</evidence>
<keyword evidence="5" id="KW-0964">Secreted</keyword>
<dbReference type="OrthoDB" id="406631at2759"/>
<dbReference type="InterPro" id="IPR017853">
    <property type="entry name" value="GH"/>
</dbReference>
<evidence type="ECO:0000256" key="5">
    <source>
        <dbReference type="ARBA" id="ARBA00022525"/>
    </source>
</evidence>
<feature type="region of interest" description="Disordered" evidence="9">
    <location>
        <begin position="482"/>
        <end position="515"/>
    </location>
</feature>
<dbReference type="InParanoid" id="A0A1V8S7T4"/>
<evidence type="ECO:0000256" key="3">
    <source>
        <dbReference type="ARBA" id="ARBA00005641"/>
    </source>
</evidence>
<feature type="region of interest" description="Disordered" evidence="9">
    <location>
        <begin position="272"/>
        <end position="470"/>
    </location>
</feature>
<dbReference type="GO" id="GO:0016985">
    <property type="term" value="F:mannan endo-1,4-beta-mannosidase activity"/>
    <property type="evidence" value="ECO:0007669"/>
    <property type="project" value="UniProtKB-EC"/>
</dbReference>
<accession>A0A1V8S7T4</accession>
<sequence length="865" mass="94634">MGNLHLQVAREMSRAADQQKDKRSGIQHRAVDKVRETIKDSSVNPNLAHIFVEVKQFGRSVENYKLALAKMRSTDPQFGGVLACLGRTWLLYAKAEKQEARLEAMKTSLDCSRCALEASKGAQDEINHRFNVAFVQIQIAQLITTPPEAQRSLFDVETASQDLDAAITSFQEIARSPNPPFSKDGIEARASMGRNTMKHQLTTAAEKQADYQRRNAPRLDDERKKREAEIQRREGEKRNVAEAVEERQRRVAEEIQRMRDEGKAFIARRMDEERAREEAEYTTDAENGEKKKREKRKAAKWKMKGEEDESGNGGMVESGAGAEEGGKKRRKKDRRSTRESVEASGSGGEHAEDGGSGRRKKKRRLERKSGQESKFKFADLVEESDDEDETGDANGNTGTDADDKMSGVEEEENASKTRPRTSAATIVDDDDDEDEDGGNDAPKAVVEDGAQTVREDRHGGNQWYSQCKPGTASTTKAATMTVASTTTSKPAATTTTRPVTTSSKTPSSAAPVSTGTIASRSGTNFIIDGKVQYFAGTNTYWIGFLTNNADVDLVMQHLATSGIKVLRVWGFNDVTSTPGSGTVYYQSFINGVASVNTGTNGLQRLDYVVQSAQTYGIKLIIPFVNNWGDYGGMAAYYSYAGITSNAQWYTSSKAQAQYQTYIRAVVSRYTNSPAIFAWELANEARCNGCATSVMNTWVKSTAAFIKSLDSKHMVTTGSEGFGLSTGSDGSYPYGQSEGEDFAANCADSNIDFCVYHMYPDSWGISASSAQAWGNAWIKNHAAACVAAGKPCVLEEFGYNSNCAIELNWETTALGARGTGGDMFWQYGDSLSGGLTAQDGNTAYYLSDLWNCLVASHLADVKAKNG</sequence>
<proteinExistence type="inferred from homology"/>
<feature type="domain" description="Glycoside hydrolase family 5" evidence="10">
    <location>
        <begin position="520"/>
        <end position="801"/>
    </location>
</feature>
<feature type="compositionally biased region" description="Acidic residues" evidence="9">
    <location>
        <begin position="380"/>
        <end position="391"/>
    </location>
</feature>
<dbReference type="EMBL" id="NAJO01000123">
    <property type="protein sequence ID" value="OQN95235.1"/>
    <property type="molecule type" value="Genomic_DNA"/>
</dbReference>
<feature type="compositionally biased region" description="Acidic residues" evidence="9">
    <location>
        <begin position="427"/>
        <end position="438"/>
    </location>
</feature>
<organism evidence="11 12">
    <name type="scientific">Cryoendolithus antarcticus</name>
    <dbReference type="NCBI Taxonomy" id="1507870"/>
    <lineage>
        <taxon>Eukaryota</taxon>
        <taxon>Fungi</taxon>
        <taxon>Dikarya</taxon>
        <taxon>Ascomycota</taxon>
        <taxon>Pezizomycotina</taxon>
        <taxon>Dothideomycetes</taxon>
        <taxon>Dothideomycetidae</taxon>
        <taxon>Cladosporiales</taxon>
        <taxon>Cladosporiaceae</taxon>
        <taxon>Cryoendolithus</taxon>
    </lineage>
</organism>
<evidence type="ECO:0000256" key="6">
    <source>
        <dbReference type="ARBA" id="ARBA00022729"/>
    </source>
</evidence>
<evidence type="ECO:0000313" key="12">
    <source>
        <dbReference type="Proteomes" id="UP000192596"/>
    </source>
</evidence>
<evidence type="ECO:0000256" key="1">
    <source>
        <dbReference type="ARBA" id="ARBA00001678"/>
    </source>
</evidence>
<feature type="compositionally biased region" description="Basic and acidic residues" evidence="9">
    <location>
        <begin position="207"/>
        <end position="249"/>
    </location>
</feature>
<comment type="similarity">
    <text evidence="3">Belongs to the glycosyl hydrolase 5 (cellulase A) family.</text>
</comment>
<keyword evidence="6" id="KW-0732">Signal</keyword>
<feature type="region of interest" description="Disordered" evidence="9">
    <location>
        <begin position="11"/>
        <end position="30"/>
    </location>
</feature>
<feature type="region of interest" description="Disordered" evidence="9">
    <location>
        <begin position="201"/>
        <end position="249"/>
    </location>
</feature>
<dbReference type="AlphaFoldDB" id="A0A1V8S7T4"/>
<evidence type="ECO:0000256" key="9">
    <source>
        <dbReference type="SAM" id="MobiDB-lite"/>
    </source>
</evidence>
<dbReference type="PANTHER" id="PTHR31451:SF39">
    <property type="entry name" value="MANNAN ENDO-1,4-BETA-MANNOSIDASE 1"/>
    <property type="match status" value="1"/>
</dbReference>
<feature type="compositionally biased region" description="Basic residues" evidence="9">
    <location>
        <begin position="290"/>
        <end position="302"/>
    </location>
</feature>
<evidence type="ECO:0000313" key="11">
    <source>
        <dbReference type="EMBL" id="OQN95235.1"/>
    </source>
</evidence>
<dbReference type="InterPro" id="IPR001547">
    <property type="entry name" value="Glyco_hydro_5"/>
</dbReference>
<dbReference type="SUPFAM" id="SSF51445">
    <property type="entry name" value="(Trans)glycosidases"/>
    <property type="match status" value="1"/>
</dbReference>
<protein>
    <recommendedName>
        <fullName evidence="4">mannan endo-1,4-beta-mannosidase</fullName>
        <ecNumber evidence="4">3.2.1.78</ecNumber>
    </recommendedName>
</protein>
<feature type="compositionally biased region" description="Basic residues" evidence="9">
    <location>
        <begin position="357"/>
        <end position="366"/>
    </location>
</feature>
<name>A0A1V8S7T4_9PEZI</name>
<comment type="caution">
    <text evidence="11">The sequence shown here is derived from an EMBL/GenBank/DDBJ whole genome shotgun (WGS) entry which is preliminary data.</text>
</comment>
<feature type="compositionally biased region" description="Basic and acidic residues" evidence="9">
    <location>
        <begin position="367"/>
        <end position="379"/>
    </location>
</feature>
<comment type="catalytic activity">
    <reaction evidence="1">
        <text>Random hydrolysis of (1-&gt;4)-beta-D-mannosidic linkages in mannans, galactomannans and glucomannans.</text>
        <dbReference type="EC" id="3.2.1.78"/>
    </reaction>
</comment>
<reference evidence="12" key="1">
    <citation type="submission" date="2017-03" db="EMBL/GenBank/DDBJ databases">
        <title>Genomes of endolithic fungi from Antarctica.</title>
        <authorList>
            <person name="Coleine C."/>
            <person name="Masonjones S."/>
            <person name="Stajich J.E."/>
        </authorList>
    </citation>
    <scope>NUCLEOTIDE SEQUENCE [LARGE SCALE GENOMIC DNA]</scope>
    <source>
        <strain evidence="12">CCFEE 5527</strain>
    </source>
</reference>
<feature type="compositionally biased region" description="Low complexity" evidence="9">
    <location>
        <begin position="482"/>
        <end position="514"/>
    </location>
</feature>
<evidence type="ECO:0000256" key="8">
    <source>
        <dbReference type="ARBA" id="ARBA00023295"/>
    </source>
</evidence>
<dbReference type="GO" id="GO:0005576">
    <property type="term" value="C:extracellular region"/>
    <property type="evidence" value="ECO:0007669"/>
    <property type="project" value="UniProtKB-SubCell"/>
</dbReference>
<dbReference type="Pfam" id="PF26410">
    <property type="entry name" value="GH5_mannosidase"/>
    <property type="match status" value="1"/>
</dbReference>